<evidence type="ECO:0000256" key="1">
    <source>
        <dbReference type="SAM" id="MobiDB-lite"/>
    </source>
</evidence>
<gene>
    <name evidence="2" type="ORF">ARMSODRAFT_966561</name>
</gene>
<protein>
    <submittedName>
        <fullName evidence="2">Uncharacterized protein</fullName>
    </submittedName>
</protein>
<evidence type="ECO:0000313" key="3">
    <source>
        <dbReference type="Proteomes" id="UP000218334"/>
    </source>
</evidence>
<dbReference type="AlphaFoldDB" id="A0A2H3BA52"/>
<evidence type="ECO:0000313" key="2">
    <source>
        <dbReference type="EMBL" id="PBK59926.1"/>
    </source>
</evidence>
<keyword evidence="3" id="KW-1185">Reference proteome</keyword>
<proteinExistence type="predicted"/>
<sequence length="121" mass="12773">MASSLQRQPPLEPVDQPYRSTPAPEAPPSQVHTASPDPAVVEQHWCTSLETAAVRSRGRTSKVNGGAELSSSVVTEVEEAAEDGRGPIGPMKGSPARACFGRCAAMSHTMVPLRLLKGRLS</sequence>
<feature type="region of interest" description="Disordered" evidence="1">
    <location>
        <begin position="1"/>
        <end position="40"/>
    </location>
</feature>
<dbReference type="Proteomes" id="UP000218334">
    <property type="component" value="Unassembled WGS sequence"/>
</dbReference>
<name>A0A2H3BA52_9AGAR</name>
<accession>A0A2H3BA52</accession>
<organism evidence="2 3">
    <name type="scientific">Armillaria solidipes</name>
    <dbReference type="NCBI Taxonomy" id="1076256"/>
    <lineage>
        <taxon>Eukaryota</taxon>
        <taxon>Fungi</taxon>
        <taxon>Dikarya</taxon>
        <taxon>Basidiomycota</taxon>
        <taxon>Agaricomycotina</taxon>
        <taxon>Agaricomycetes</taxon>
        <taxon>Agaricomycetidae</taxon>
        <taxon>Agaricales</taxon>
        <taxon>Marasmiineae</taxon>
        <taxon>Physalacriaceae</taxon>
        <taxon>Armillaria</taxon>
    </lineage>
</organism>
<feature type="region of interest" description="Disordered" evidence="1">
    <location>
        <begin position="56"/>
        <end position="93"/>
    </location>
</feature>
<reference evidence="3" key="1">
    <citation type="journal article" date="2017" name="Nat. Ecol. Evol.">
        <title>Genome expansion and lineage-specific genetic innovations in the forest pathogenic fungi Armillaria.</title>
        <authorList>
            <person name="Sipos G."/>
            <person name="Prasanna A.N."/>
            <person name="Walter M.C."/>
            <person name="O'Connor E."/>
            <person name="Balint B."/>
            <person name="Krizsan K."/>
            <person name="Kiss B."/>
            <person name="Hess J."/>
            <person name="Varga T."/>
            <person name="Slot J."/>
            <person name="Riley R."/>
            <person name="Boka B."/>
            <person name="Rigling D."/>
            <person name="Barry K."/>
            <person name="Lee J."/>
            <person name="Mihaltcheva S."/>
            <person name="LaButti K."/>
            <person name="Lipzen A."/>
            <person name="Waldron R."/>
            <person name="Moloney N.M."/>
            <person name="Sperisen C."/>
            <person name="Kredics L."/>
            <person name="Vagvoelgyi C."/>
            <person name="Patrignani A."/>
            <person name="Fitzpatrick D."/>
            <person name="Nagy I."/>
            <person name="Doyle S."/>
            <person name="Anderson J.B."/>
            <person name="Grigoriev I.V."/>
            <person name="Gueldener U."/>
            <person name="Muensterkoetter M."/>
            <person name="Nagy L.G."/>
        </authorList>
    </citation>
    <scope>NUCLEOTIDE SEQUENCE [LARGE SCALE GENOMIC DNA]</scope>
    <source>
        <strain evidence="3">28-4</strain>
    </source>
</reference>
<dbReference type="EMBL" id="KZ293495">
    <property type="protein sequence ID" value="PBK59926.1"/>
    <property type="molecule type" value="Genomic_DNA"/>
</dbReference>